<dbReference type="AlphaFoldDB" id="A0AB38XNH8"/>
<protein>
    <recommendedName>
        <fullName evidence="4">Prealbumin-like fold domain-containing protein</fullName>
    </recommendedName>
</protein>
<dbReference type="KEGG" id="wne:PIG85_09725"/>
<sequence length="252" mass="26508">MSLSPANGGQSSVRDGVATTTSPGGETTSVSLLSEDMSAQVVTILKDESASYADFDLDLPEGYAVSESNNGALNITDANGQAVGYVKQPWALDADGNEVKTHYELRGDGSIRQIVDTKNAKYPLTLDPDAGWWAATAAKCAVDIAPLVATGGAAVASRVPKLVSFLNKLRKTKKIAAAIDKMGGMEKAVKATVKEGIAQLKAKLPNGVSKHLPQVSKNPADVKFLKTAWPLIAEGFWNLLGFGSCIDLFKAE</sequence>
<evidence type="ECO:0000256" key="1">
    <source>
        <dbReference type="SAM" id="MobiDB-lite"/>
    </source>
</evidence>
<evidence type="ECO:0008006" key="4">
    <source>
        <dbReference type="Google" id="ProtNLM"/>
    </source>
</evidence>
<accession>A0AB38XNH8</accession>
<evidence type="ECO:0000313" key="3">
    <source>
        <dbReference type="Proteomes" id="UP001211044"/>
    </source>
</evidence>
<feature type="region of interest" description="Disordered" evidence="1">
    <location>
        <begin position="1"/>
        <end position="32"/>
    </location>
</feature>
<organism evidence="2 3">
    <name type="scientific">Winkia neuii subsp. anitrata</name>
    <dbReference type="NCBI Taxonomy" id="29318"/>
    <lineage>
        <taxon>Bacteria</taxon>
        <taxon>Bacillati</taxon>
        <taxon>Actinomycetota</taxon>
        <taxon>Actinomycetes</taxon>
        <taxon>Actinomycetales</taxon>
        <taxon>Actinomycetaceae</taxon>
        <taxon>Winkia</taxon>
    </lineage>
</organism>
<dbReference type="RefSeq" id="WP_004808156.1">
    <property type="nucleotide sequence ID" value="NZ_CP116394.1"/>
</dbReference>
<evidence type="ECO:0000313" key="2">
    <source>
        <dbReference type="EMBL" id="WCE45907.1"/>
    </source>
</evidence>
<proteinExistence type="predicted"/>
<gene>
    <name evidence="2" type="ORF">PIG85_09725</name>
</gene>
<dbReference type="Proteomes" id="UP001211044">
    <property type="component" value="Chromosome"/>
</dbReference>
<dbReference type="EMBL" id="CP116394">
    <property type="protein sequence ID" value="WCE45907.1"/>
    <property type="molecule type" value="Genomic_DNA"/>
</dbReference>
<reference evidence="2" key="1">
    <citation type="submission" date="2023-01" db="EMBL/GenBank/DDBJ databases">
        <title>Comparative Genomic Analysis of the Clinically-Derived Winkia Strain NY0527 Provides Evidence into the Taxonomic Reassignment of Winkia neuii and Characterizes Their Virulence Traits.</title>
        <authorList>
            <person name="Cai X."/>
            <person name="Peng Y."/>
            <person name="Li M."/>
            <person name="Qiu Y."/>
            <person name="Wang Y."/>
            <person name="Xu L."/>
            <person name="Hou Q."/>
        </authorList>
    </citation>
    <scope>NUCLEOTIDE SEQUENCE</scope>
    <source>
        <strain evidence="2">NY0527</strain>
    </source>
</reference>
<name>A0AB38XNH8_9ACTO</name>